<dbReference type="WBParaSite" id="ACRNAN_Path_922.g3550.t1">
    <property type="protein sequence ID" value="ACRNAN_Path_922.g3550.t1"/>
    <property type="gene ID" value="ACRNAN_Path_922.g3550"/>
</dbReference>
<feature type="coiled-coil region" evidence="1">
    <location>
        <begin position="648"/>
        <end position="696"/>
    </location>
</feature>
<feature type="compositionally biased region" description="Low complexity" evidence="2">
    <location>
        <begin position="53"/>
        <end position="85"/>
    </location>
</feature>
<proteinExistence type="predicted"/>
<feature type="coiled-coil region" evidence="1">
    <location>
        <begin position="175"/>
        <end position="409"/>
    </location>
</feature>
<feature type="compositionally biased region" description="Basic and acidic residues" evidence="2">
    <location>
        <begin position="822"/>
        <end position="835"/>
    </location>
</feature>
<feature type="compositionally biased region" description="Polar residues" evidence="2">
    <location>
        <begin position="811"/>
        <end position="821"/>
    </location>
</feature>
<feature type="region of interest" description="Disordered" evidence="2">
    <location>
        <begin position="50"/>
        <end position="140"/>
    </location>
</feature>
<dbReference type="PANTHER" id="PTHR15742:SF5">
    <property type="entry name" value="GIRDIN"/>
    <property type="match status" value="1"/>
</dbReference>
<feature type="coiled-coil region" evidence="1">
    <location>
        <begin position="1008"/>
        <end position="1277"/>
    </location>
</feature>
<evidence type="ECO:0000313" key="4">
    <source>
        <dbReference type="WBParaSite" id="ACRNAN_Path_922.g3550.t1"/>
    </source>
</evidence>
<feature type="region of interest" description="Disordered" evidence="2">
    <location>
        <begin position="804"/>
        <end position="835"/>
    </location>
</feature>
<feature type="compositionally biased region" description="Basic residues" evidence="2">
    <location>
        <begin position="1837"/>
        <end position="1846"/>
    </location>
</feature>
<feature type="coiled-coil region" evidence="1">
    <location>
        <begin position="1325"/>
        <end position="1387"/>
    </location>
</feature>
<sequence>MSAALSFQVYVRSLFSGVMSDGVCSGFEPQNYLRDRCKKCFRLRSKHGFEQNTHTSSTRTAVSSTTSHLITTTSPPPATSSSTPTNYTAITSTKKERRRSWRDKNHHNQDEGPENELPDSAETASISSFKSATSKGLSSAKSLESVASNLDSRSMVTAVSSEFNDDERATTPTEASDLNHDVAHLKHEIARLQEEVTKLKDERERWTLRRSKRENEGEQSLIDMYEERLIEAENLIQDYRDENTVLKCELRDLQENPSGTIETNQPLSEKLKATESLCEELMIENENLKADVKDLQQEIEEMQDQYREEEIDEFRELQRELEQNAKNCRVLQFKLRKSERLREQLEIENAHVLNKLKAFRSKDENENTGVESARTKELESELRIAKEVSVRLHNELEAAEDKRYKMEDEIFYLKEKIRELQTQNKWREARNKAEQIAKRQSLELSEISMSSMSGDELSKELRDVLERETDLREQLRFTEEDLKRTQNRLQDQYREEEIDEFRELQRELEQNAKNCRVLQFKLRKSERLREQLEIENAHVLNKLKAFRSKDENENTGVESARTKELESELRIAKEVSVRLHNELEAAEDKRYKMEDEIFYLKEKIRELQTQNKWREARNKAEQIAKRQSLELSEISMSSMSGDELSKELRDVLERETDLREQLRFTEEDLKRTQNRLQEVENENEELLRKLTKLTESGGRITSSKQRPPMTRSISDGNAQLKLELANTELEQLGIKVGELERKNNALTKKMLEMEIETVKKLQEKGRENNTDSNFHLDAEIEKDMGRFMSTIHELEKKNNELQRQLEKKNSESTQNGHLGQTNREKTLSVELRNEQEKRKELESNLAEYKALIAKSENQKLISMATKVELLSNQLALAQERCNMLHKKAVKDGNADEKYIDTLKQRCEMLEKQISELKSSQIFNDQQPSAKTGVTMDEIEQCCIVLASVEAQTTRICKQMEKLDTSQQKFLHQVLEPHKIANATERRHSPKREVPTIPCKDCKEKDEAIESSKQEITFYKKKNKELTNQILQTEDRWSVEIEKQTHGLKTQIRTLENQLTENKDVMEEQRKVIESQNASLTEKTKVLQDVQGRCSKLQSEIQEKQRTIQEMEKEQKNLKEWEIKYKKLEEMYEKEKEKAESERGKVRTEMSNLKKKMNEMVAELEGLKATHQQREAKWKEERENYEKNISNLKEKLDSLQTDETNDEENIPIPIQTINYRVTRRSSADGIPELKEKITQLERKNEELELKIMELKLKKEELENEMNKCKQNWEREKDGLLHKVRQDEKVRGMEIDALQQKFTSRMTIMENTNKSLHSQIVQVRRERDLHREAAATYEKKMEDEQKRIEADQKKYTELLAKSNELEKRVAEYESEVHRLNNELALTREAHKADKKLWQIERNHYSRSKSPSSSEGEDRDRRITEDALSAAETVQKQYAEYQKFYAQEVGRLNNKIKELTHELSHKDVEMERMIRELNEQLKVLEIDQRNLLQSKEMQANAREILQADQERLLQIVQQTEIQKLSRKYKISSIIEQINGFNHLRRDEQEEVLVAILNQLNSIKEDDSQNAFTSNDINDMEPPIDNISQSSLSIRSAAIPPIPHSNRYKFQHSHSLMTPNQRSYSIESNSTWDSRLLDPYRGSSPIKKLTTYPDPPPSFILNKDKVIEYDKDGRLHYVPKCFARSASYDRGVENGSLMPPSLFVEKATCTDDDDLEFPHSRTSSTGTNILYKIRREELSKGGPPSVKLIARAFESLDKKDKSSTKRGFFNIRKSRSVDTNDGGVHKKGLPPAPVSTMGLNTLSLDNDSDDSKYATIGGFSRGGRNPFKNMGSRIVETVRRSLSRSGRKSRDRSQESAHFNGSREPAPNSASPEKQVVEKPPIKATPATPVKVKTGKSTPVKVKKTEERTTKKPTPT</sequence>
<dbReference type="Gene3D" id="1.10.287.1490">
    <property type="match status" value="1"/>
</dbReference>
<protein>
    <submittedName>
        <fullName evidence="4">Uncharacterized protein</fullName>
    </submittedName>
</protein>
<accession>A0A914CDU8</accession>
<dbReference type="PANTHER" id="PTHR15742">
    <property type="entry name" value="GIRDIN"/>
    <property type="match status" value="1"/>
</dbReference>
<name>A0A914CDU8_9BILA</name>
<keyword evidence="1" id="KW-0175">Coiled coil</keyword>
<feature type="region of interest" description="Disordered" evidence="2">
    <location>
        <begin position="1771"/>
        <end position="1912"/>
    </location>
</feature>
<feature type="coiled-coil region" evidence="1">
    <location>
        <begin position="461"/>
        <end position="596"/>
    </location>
</feature>
<feature type="coiled-coil region" evidence="1">
    <location>
        <begin position="722"/>
        <end position="756"/>
    </location>
</feature>
<feature type="compositionally biased region" description="Polar residues" evidence="2">
    <location>
        <begin position="122"/>
        <end position="140"/>
    </location>
</feature>
<evidence type="ECO:0000256" key="2">
    <source>
        <dbReference type="SAM" id="MobiDB-lite"/>
    </source>
</evidence>
<organism evidence="3 4">
    <name type="scientific">Acrobeloides nanus</name>
    <dbReference type="NCBI Taxonomy" id="290746"/>
    <lineage>
        <taxon>Eukaryota</taxon>
        <taxon>Metazoa</taxon>
        <taxon>Ecdysozoa</taxon>
        <taxon>Nematoda</taxon>
        <taxon>Chromadorea</taxon>
        <taxon>Rhabditida</taxon>
        <taxon>Tylenchina</taxon>
        <taxon>Cephalobomorpha</taxon>
        <taxon>Cephaloboidea</taxon>
        <taxon>Cephalobidae</taxon>
        <taxon>Acrobeloides</taxon>
    </lineage>
</organism>
<feature type="coiled-coil region" evidence="1">
    <location>
        <begin position="1439"/>
        <end position="1491"/>
    </location>
</feature>
<evidence type="ECO:0000256" key="1">
    <source>
        <dbReference type="SAM" id="Coils"/>
    </source>
</evidence>
<evidence type="ECO:0000313" key="3">
    <source>
        <dbReference type="Proteomes" id="UP000887540"/>
    </source>
</evidence>
<dbReference type="Proteomes" id="UP000887540">
    <property type="component" value="Unplaced"/>
</dbReference>
<dbReference type="InterPro" id="IPR049885">
    <property type="entry name" value="MTCL1-3"/>
</dbReference>
<reference evidence="4" key="1">
    <citation type="submission" date="2022-11" db="UniProtKB">
        <authorList>
            <consortium name="WormBaseParasite"/>
        </authorList>
    </citation>
    <scope>IDENTIFICATION</scope>
</reference>
<keyword evidence="3" id="KW-1185">Reference proteome</keyword>